<feature type="compositionally biased region" description="Basic and acidic residues" evidence="1">
    <location>
        <begin position="148"/>
        <end position="160"/>
    </location>
</feature>
<sequence length="218" mass="24752">MKGANSLKSLKGKLQDPLPKDGTTNRFEVLLEEGEANLGQEDETRISSKGTEEESSNSSRENDAPMGSEETEEADISQTYERGEKDLATLNGICKGTQMGKHRDSKIPDLNKVPSSKELVIEHNRQEKEKQKARRKEKKCETRRRRAERAQDSHRTHTDDEAAESGGGEYSEEEITPRTNRLWWKSGEKKQKGEGGVSRWGVSKWNKKRSFLGIPLYF</sequence>
<dbReference type="AlphaFoldDB" id="A0ABD1YYH8"/>
<gene>
    <name evidence="2" type="ORF">R1flu_007037</name>
</gene>
<proteinExistence type="predicted"/>
<feature type="compositionally biased region" description="Basic residues" evidence="1">
    <location>
        <begin position="131"/>
        <end position="147"/>
    </location>
</feature>
<organism evidence="2 3">
    <name type="scientific">Riccia fluitans</name>
    <dbReference type="NCBI Taxonomy" id="41844"/>
    <lineage>
        <taxon>Eukaryota</taxon>
        <taxon>Viridiplantae</taxon>
        <taxon>Streptophyta</taxon>
        <taxon>Embryophyta</taxon>
        <taxon>Marchantiophyta</taxon>
        <taxon>Marchantiopsida</taxon>
        <taxon>Marchantiidae</taxon>
        <taxon>Marchantiales</taxon>
        <taxon>Ricciaceae</taxon>
        <taxon>Riccia</taxon>
    </lineage>
</organism>
<evidence type="ECO:0000256" key="1">
    <source>
        <dbReference type="SAM" id="MobiDB-lite"/>
    </source>
</evidence>
<feature type="compositionally biased region" description="Basic and acidic residues" evidence="1">
    <location>
        <begin position="119"/>
        <end position="130"/>
    </location>
</feature>
<evidence type="ECO:0000313" key="2">
    <source>
        <dbReference type="EMBL" id="KAL2635558.1"/>
    </source>
</evidence>
<name>A0ABD1YYH8_9MARC</name>
<protein>
    <submittedName>
        <fullName evidence="2">Uncharacterized protein</fullName>
    </submittedName>
</protein>
<feature type="compositionally biased region" description="Basic and acidic residues" evidence="1">
    <location>
        <begin position="42"/>
        <end position="52"/>
    </location>
</feature>
<feature type="region of interest" description="Disordered" evidence="1">
    <location>
        <begin position="1"/>
        <end position="199"/>
    </location>
</feature>
<dbReference type="Proteomes" id="UP001605036">
    <property type="component" value="Unassembled WGS sequence"/>
</dbReference>
<accession>A0ABD1YYH8</accession>
<evidence type="ECO:0000313" key="3">
    <source>
        <dbReference type="Proteomes" id="UP001605036"/>
    </source>
</evidence>
<keyword evidence="3" id="KW-1185">Reference proteome</keyword>
<dbReference type="EMBL" id="JBHFFA010000003">
    <property type="protein sequence ID" value="KAL2635558.1"/>
    <property type="molecule type" value="Genomic_DNA"/>
</dbReference>
<comment type="caution">
    <text evidence="2">The sequence shown here is derived from an EMBL/GenBank/DDBJ whole genome shotgun (WGS) entry which is preliminary data.</text>
</comment>
<reference evidence="2 3" key="1">
    <citation type="submission" date="2024-09" db="EMBL/GenBank/DDBJ databases">
        <title>Chromosome-scale assembly of Riccia fluitans.</title>
        <authorList>
            <person name="Paukszto L."/>
            <person name="Sawicki J."/>
            <person name="Karawczyk K."/>
            <person name="Piernik-Szablinska J."/>
            <person name="Szczecinska M."/>
            <person name="Mazdziarz M."/>
        </authorList>
    </citation>
    <scope>NUCLEOTIDE SEQUENCE [LARGE SCALE GENOMIC DNA]</scope>
    <source>
        <strain evidence="2">Rf_01</strain>
        <tissue evidence="2">Aerial parts of the thallus</tissue>
    </source>
</reference>